<dbReference type="RefSeq" id="WP_261496386.1">
    <property type="nucleotide sequence ID" value="NZ_JAOCQF010000002.1"/>
</dbReference>
<keyword evidence="1" id="KW-0732">Signal</keyword>
<dbReference type="EMBL" id="JAOCQF010000002">
    <property type="protein sequence ID" value="MCT8330526.1"/>
    <property type="molecule type" value="Genomic_DNA"/>
</dbReference>
<evidence type="ECO:0000313" key="2">
    <source>
        <dbReference type="EMBL" id="MCT8330526.1"/>
    </source>
</evidence>
<accession>A0ABT2NP76</accession>
<name>A0ABT2NP76_9RHOB</name>
<organism evidence="2 3">
    <name type="scientific">Albidovulum sediminis</name>
    <dbReference type="NCBI Taxonomy" id="3066345"/>
    <lineage>
        <taxon>Bacteria</taxon>
        <taxon>Pseudomonadati</taxon>
        <taxon>Pseudomonadota</taxon>
        <taxon>Alphaproteobacteria</taxon>
        <taxon>Rhodobacterales</taxon>
        <taxon>Paracoccaceae</taxon>
        <taxon>Albidovulum</taxon>
    </lineage>
</organism>
<gene>
    <name evidence="2" type="ORF">N5I32_13455</name>
</gene>
<evidence type="ECO:0000256" key="1">
    <source>
        <dbReference type="SAM" id="SignalP"/>
    </source>
</evidence>
<comment type="caution">
    <text evidence="2">The sequence shown here is derived from an EMBL/GenBank/DDBJ whole genome shotgun (WGS) entry which is preliminary data.</text>
</comment>
<sequence length="179" mass="18687">MAVRSRMFLGFAVLMASPGAYAQTDEDLIKSAESAAPAAVSAGATVYAMDASGQMRTVREGANGWWCMPDSPATPGPDPMCGDANSMEWAMAWIGKAEPPAGKVGFMYMLAGGTDASNTDPYATAPADGNNWIETGPHVMVVNAGSQMAGYPESASPDTSVPYVMWPGTPYAHLMIPVQ</sequence>
<reference evidence="3" key="1">
    <citation type="submission" date="2023-07" db="EMBL/GenBank/DDBJ databases">
        <title>Defluviimonas sediminis sp. nov., isolated from mangrove sediment.</title>
        <authorList>
            <person name="Liu L."/>
            <person name="Li J."/>
            <person name="Huang Y."/>
            <person name="Pan J."/>
            <person name="Li M."/>
        </authorList>
    </citation>
    <scope>NUCLEOTIDE SEQUENCE [LARGE SCALE GENOMIC DNA]</scope>
    <source>
        <strain evidence="3">FT324</strain>
    </source>
</reference>
<dbReference type="Proteomes" id="UP001205601">
    <property type="component" value="Unassembled WGS sequence"/>
</dbReference>
<keyword evidence="3" id="KW-1185">Reference proteome</keyword>
<proteinExistence type="predicted"/>
<evidence type="ECO:0008006" key="4">
    <source>
        <dbReference type="Google" id="ProtNLM"/>
    </source>
</evidence>
<protein>
    <recommendedName>
        <fullName evidence="4">Secreted protein</fullName>
    </recommendedName>
</protein>
<feature type="signal peptide" evidence="1">
    <location>
        <begin position="1"/>
        <end position="22"/>
    </location>
</feature>
<feature type="chain" id="PRO_5046979442" description="Secreted protein" evidence="1">
    <location>
        <begin position="23"/>
        <end position="179"/>
    </location>
</feature>
<evidence type="ECO:0000313" key="3">
    <source>
        <dbReference type="Proteomes" id="UP001205601"/>
    </source>
</evidence>